<protein>
    <submittedName>
        <fullName evidence="12">Fimbrial chaperone</fullName>
    </submittedName>
</protein>
<dbReference type="InterPro" id="IPR016147">
    <property type="entry name" value="Pili_assmbl_chaperone_N"/>
</dbReference>
<keyword evidence="4 9" id="KW-0732">Signal</keyword>
<dbReference type="InterPro" id="IPR008962">
    <property type="entry name" value="PapD-like_sf"/>
</dbReference>
<feature type="domain" description="Pili assembly chaperone C-terminal" evidence="11">
    <location>
        <begin position="182"/>
        <end position="243"/>
    </location>
</feature>
<comment type="similarity">
    <text evidence="2 8">Belongs to the periplasmic pilus chaperone family.</text>
</comment>
<proteinExistence type="inferred from homology"/>
<keyword evidence="7" id="KW-0393">Immunoglobulin domain</keyword>
<dbReference type="GO" id="GO:0030288">
    <property type="term" value="C:outer membrane-bounded periplasmic space"/>
    <property type="evidence" value="ECO:0007669"/>
    <property type="project" value="InterPro"/>
</dbReference>
<dbReference type="PRINTS" id="PR00969">
    <property type="entry name" value="CHAPERONPILI"/>
</dbReference>
<dbReference type="EMBL" id="AAHMWF010000003">
    <property type="protein sequence ID" value="EBY0059768.1"/>
    <property type="molecule type" value="Genomic_DNA"/>
</dbReference>
<evidence type="ECO:0000259" key="11">
    <source>
        <dbReference type="Pfam" id="PF02753"/>
    </source>
</evidence>
<dbReference type="InterPro" id="IPR001829">
    <property type="entry name" value="Pili_assmbl_chaperone_bac"/>
</dbReference>
<dbReference type="Gene3D" id="2.60.40.10">
    <property type="entry name" value="Immunoglobulins"/>
    <property type="match status" value="2"/>
</dbReference>
<evidence type="ECO:0000256" key="2">
    <source>
        <dbReference type="ARBA" id="ARBA00007399"/>
    </source>
</evidence>
<dbReference type="GO" id="GO:0071555">
    <property type="term" value="P:cell wall organization"/>
    <property type="evidence" value="ECO:0007669"/>
    <property type="project" value="InterPro"/>
</dbReference>
<evidence type="ECO:0000256" key="6">
    <source>
        <dbReference type="ARBA" id="ARBA00023186"/>
    </source>
</evidence>
<keyword evidence="6 8" id="KW-0143">Chaperone</keyword>
<dbReference type="InterPro" id="IPR036316">
    <property type="entry name" value="Pili_assmbl_chap_C_dom_sf"/>
</dbReference>
<gene>
    <name evidence="12" type="ORF">DRK62_07595</name>
    <name evidence="13" type="ORF">DUP85_04200</name>
</gene>
<dbReference type="InterPro" id="IPR018046">
    <property type="entry name" value="Pili_assmbl_chaperone_CS"/>
</dbReference>
<dbReference type="PANTHER" id="PTHR30251:SF2">
    <property type="entry name" value="FIMBRIAL CHAPERONE YADV-RELATED"/>
    <property type="match status" value="1"/>
</dbReference>
<comment type="subcellular location">
    <subcellularLocation>
        <location evidence="1 8">Periplasm</location>
    </subcellularLocation>
</comment>
<keyword evidence="5" id="KW-0574">Periplasm</keyword>
<dbReference type="FunFam" id="2.60.40.10:FF:000458">
    <property type="entry name" value="Molecular chaperone FimC"/>
    <property type="match status" value="1"/>
</dbReference>
<evidence type="ECO:0000256" key="4">
    <source>
        <dbReference type="ARBA" id="ARBA00022729"/>
    </source>
</evidence>
<feature type="signal peptide" evidence="9">
    <location>
        <begin position="1"/>
        <end position="30"/>
    </location>
</feature>
<evidence type="ECO:0000256" key="1">
    <source>
        <dbReference type="ARBA" id="ARBA00004418"/>
    </source>
</evidence>
<comment type="caution">
    <text evidence="12">The sequence shown here is derived from an EMBL/GenBank/DDBJ whole genome shotgun (WGS) entry which is preliminary data.</text>
</comment>
<dbReference type="InterPro" id="IPR016148">
    <property type="entry name" value="Pili_assmbl_chaperone_C"/>
</dbReference>
<feature type="chain" id="PRO_5036143803" evidence="9">
    <location>
        <begin position="31"/>
        <end position="250"/>
    </location>
</feature>
<dbReference type="AlphaFoldDB" id="A0A5I1RSZ7"/>
<dbReference type="Pfam" id="PF02753">
    <property type="entry name" value="PapD_C"/>
    <property type="match status" value="1"/>
</dbReference>
<accession>A0A5I1RSZ7</accession>
<organism evidence="12">
    <name type="scientific">Salmonella enterica subsp. enterica serovar Durham</name>
    <dbReference type="NCBI Taxonomy" id="1954178"/>
    <lineage>
        <taxon>Bacteria</taxon>
        <taxon>Pseudomonadati</taxon>
        <taxon>Pseudomonadota</taxon>
        <taxon>Gammaproteobacteria</taxon>
        <taxon>Enterobacterales</taxon>
        <taxon>Enterobacteriaceae</taxon>
        <taxon>Salmonella</taxon>
    </lineage>
</organism>
<feature type="domain" description="Pili assembly chaperone N-terminal" evidence="10">
    <location>
        <begin position="32"/>
        <end position="156"/>
    </location>
</feature>
<dbReference type="PROSITE" id="PS00635">
    <property type="entry name" value="PILI_CHAPERONE"/>
    <property type="match status" value="1"/>
</dbReference>
<dbReference type="PANTHER" id="PTHR30251">
    <property type="entry name" value="PILUS ASSEMBLY CHAPERONE"/>
    <property type="match status" value="1"/>
</dbReference>
<dbReference type="Pfam" id="PF00345">
    <property type="entry name" value="PapD_N"/>
    <property type="match status" value="1"/>
</dbReference>
<evidence type="ECO:0000313" key="13">
    <source>
        <dbReference type="EMBL" id="EBY0059768.1"/>
    </source>
</evidence>
<reference evidence="12" key="1">
    <citation type="submission" date="2018-07" db="EMBL/GenBank/DDBJ databases">
        <authorList>
            <person name="Ashton P.M."/>
            <person name="Dallman T."/>
            <person name="Nair S."/>
            <person name="De Pinna E."/>
            <person name="Peters T."/>
            <person name="Grant K."/>
        </authorList>
    </citation>
    <scope>NUCLEOTIDE SEQUENCE</scope>
    <source>
        <strain evidence="13">109940</strain>
        <strain evidence="12">190790</strain>
    </source>
</reference>
<evidence type="ECO:0000256" key="9">
    <source>
        <dbReference type="SAM" id="SignalP"/>
    </source>
</evidence>
<dbReference type="SUPFAM" id="SSF49584">
    <property type="entry name" value="Periplasmic chaperone C-domain"/>
    <property type="match status" value="1"/>
</dbReference>
<evidence type="ECO:0000256" key="3">
    <source>
        <dbReference type="ARBA" id="ARBA00022558"/>
    </source>
</evidence>
<evidence type="ECO:0000256" key="7">
    <source>
        <dbReference type="ARBA" id="ARBA00023319"/>
    </source>
</evidence>
<evidence type="ECO:0000256" key="5">
    <source>
        <dbReference type="ARBA" id="ARBA00022764"/>
    </source>
</evidence>
<evidence type="ECO:0000313" key="12">
    <source>
        <dbReference type="EMBL" id="EBS2160910.1"/>
    </source>
</evidence>
<dbReference type="SUPFAM" id="SSF49354">
    <property type="entry name" value="PapD-like"/>
    <property type="match status" value="1"/>
</dbReference>
<dbReference type="NCBIfam" id="NF007398">
    <property type="entry name" value="PRK09926.1"/>
    <property type="match status" value="1"/>
</dbReference>
<dbReference type="EMBL" id="AAGUUD010000005">
    <property type="protein sequence ID" value="EBS2160910.1"/>
    <property type="molecule type" value="Genomic_DNA"/>
</dbReference>
<name>A0A5I1RSZ7_SALET</name>
<keyword evidence="3" id="KW-1029">Fimbrium biogenesis</keyword>
<dbReference type="InterPro" id="IPR013783">
    <property type="entry name" value="Ig-like_fold"/>
</dbReference>
<dbReference type="InterPro" id="IPR050643">
    <property type="entry name" value="Periplasmic_pilus_chap"/>
</dbReference>
<sequence>MVNMVITKGFKATCFAAAAFAAFTTFQVNADIVISGTRIVYPQSSKDVIVNLDNRGNKPLLVQTWLDDGRDGVNPQELKLPFVITPPVSRIDPQKGQSLRITYMGSTLPQDRESLFWFNVLEIPPKSKAKEGESLNQLQLAFRTRIKLFFRPDGLKGTPSDAAANLKWSQKKEGNTLSLFAQNDSPYNVSVSNVKLKMGGKEYTVDSKSVLPFSGVSMPVKGLSNNISGTVIYNTINDNGGTDKREAKID</sequence>
<evidence type="ECO:0000256" key="8">
    <source>
        <dbReference type="RuleBase" id="RU003918"/>
    </source>
</evidence>
<evidence type="ECO:0000259" key="10">
    <source>
        <dbReference type="Pfam" id="PF00345"/>
    </source>
</evidence>